<dbReference type="EMBL" id="CP000116">
    <property type="protein sequence ID" value="AAZ97546.1"/>
    <property type="molecule type" value="Genomic_DNA"/>
</dbReference>
<dbReference type="CDD" id="cd16098">
    <property type="entry name" value="FliS"/>
    <property type="match status" value="1"/>
</dbReference>
<dbReference type="Gene3D" id="1.20.120.340">
    <property type="entry name" value="Flagellar protein FliS"/>
    <property type="match status" value="1"/>
</dbReference>
<keyword evidence="4 6" id="KW-1005">Bacterial flagellum biogenesis</keyword>
<dbReference type="GO" id="GO:0044780">
    <property type="term" value="P:bacterial-type flagellum assembly"/>
    <property type="evidence" value="ECO:0007669"/>
    <property type="project" value="InterPro"/>
</dbReference>
<dbReference type="InterPro" id="IPR003713">
    <property type="entry name" value="FliS"/>
</dbReference>
<evidence type="ECO:0000313" key="7">
    <source>
        <dbReference type="EMBL" id="AAZ97546.1"/>
    </source>
</evidence>
<keyword evidence="8" id="KW-1185">Reference proteome</keyword>
<evidence type="ECO:0000313" key="8">
    <source>
        <dbReference type="Proteomes" id="UP000008291"/>
    </source>
</evidence>
<comment type="subcellular location">
    <subcellularLocation>
        <location evidence="1 6">Cytoplasm</location>
        <location evidence="1 6">Cytosol</location>
    </subcellularLocation>
</comment>
<dbReference type="Proteomes" id="UP000008291">
    <property type="component" value="Chromosome"/>
</dbReference>
<name>Q3SII2_THIDA</name>
<dbReference type="AlphaFoldDB" id="Q3SII2"/>
<keyword evidence="7" id="KW-0969">Cilium</keyword>
<dbReference type="RefSeq" id="WP_011312105.1">
    <property type="nucleotide sequence ID" value="NC_007404.1"/>
</dbReference>
<sequence>MYTNPRSAARAYVNVGLETGVSVASPHQLIVMLYEGAELSIRMAIKHLNEGDIAKKCAALSKASHILVDGLRASLDLKQGGEIAQQLDSLYEYMNQRLMLANINNQTAPLEEVLGLLRELHEAWRQIGAQAPAAASAAGGSRPAMPHIAA</sequence>
<dbReference type="GO" id="GO:0071973">
    <property type="term" value="P:bacterial-type flagellum-dependent cell motility"/>
    <property type="evidence" value="ECO:0007669"/>
    <property type="project" value="TreeGrafter"/>
</dbReference>
<evidence type="ECO:0000256" key="3">
    <source>
        <dbReference type="ARBA" id="ARBA00022490"/>
    </source>
</evidence>
<comment type="similarity">
    <text evidence="2 6">Belongs to the FliS family.</text>
</comment>
<dbReference type="SUPFAM" id="SSF101116">
    <property type="entry name" value="Flagellar export chaperone FliS"/>
    <property type="match status" value="1"/>
</dbReference>
<evidence type="ECO:0000256" key="2">
    <source>
        <dbReference type="ARBA" id="ARBA00008787"/>
    </source>
</evidence>
<dbReference type="GO" id="GO:0005829">
    <property type="term" value="C:cytosol"/>
    <property type="evidence" value="ECO:0007669"/>
    <property type="project" value="UniProtKB-SubCell"/>
</dbReference>
<protein>
    <recommendedName>
        <fullName evidence="6">Flagellar secretion chaperone FliS</fullName>
    </recommendedName>
</protein>
<dbReference type="OrthoDB" id="9792010at2"/>
<keyword evidence="7" id="KW-0282">Flagellum</keyword>
<keyword evidence="5" id="KW-0143">Chaperone</keyword>
<evidence type="ECO:0000256" key="5">
    <source>
        <dbReference type="ARBA" id="ARBA00023186"/>
    </source>
</evidence>
<dbReference type="STRING" id="292415.Tbd_1593"/>
<keyword evidence="7" id="KW-0966">Cell projection</keyword>
<evidence type="ECO:0000256" key="1">
    <source>
        <dbReference type="ARBA" id="ARBA00004514"/>
    </source>
</evidence>
<evidence type="ECO:0000256" key="6">
    <source>
        <dbReference type="PIRNR" id="PIRNR039090"/>
    </source>
</evidence>
<evidence type="ECO:0000256" key="4">
    <source>
        <dbReference type="ARBA" id="ARBA00022795"/>
    </source>
</evidence>
<organism evidence="7 8">
    <name type="scientific">Thiobacillus denitrificans (strain ATCC 25259 / T1)</name>
    <dbReference type="NCBI Taxonomy" id="292415"/>
    <lineage>
        <taxon>Bacteria</taxon>
        <taxon>Pseudomonadati</taxon>
        <taxon>Pseudomonadota</taxon>
        <taxon>Betaproteobacteria</taxon>
        <taxon>Nitrosomonadales</taxon>
        <taxon>Thiobacillaceae</taxon>
        <taxon>Thiobacillus</taxon>
    </lineage>
</organism>
<dbReference type="PANTHER" id="PTHR34773:SF1">
    <property type="entry name" value="FLAGELLAR SECRETION CHAPERONE FLIS"/>
    <property type="match status" value="1"/>
</dbReference>
<dbReference type="Pfam" id="PF02561">
    <property type="entry name" value="FliS"/>
    <property type="match status" value="1"/>
</dbReference>
<dbReference type="HOGENOM" id="CLU_080373_1_0_4"/>
<reference evidence="7 8" key="1">
    <citation type="journal article" date="2006" name="J. Bacteriol.">
        <title>The genome sequence of the obligately chemolithoautotrophic, facultatively anaerobic bacterium Thiobacillus denitrificans.</title>
        <authorList>
            <person name="Beller H.R."/>
            <person name="Chain P.S."/>
            <person name="Letain T.E."/>
            <person name="Chakicherla A."/>
            <person name="Larimer F.W."/>
            <person name="Richardson P.M."/>
            <person name="Coleman M.A."/>
            <person name="Wood A.P."/>
            <person name="Kelly D.P."/>
        </authorList>
    </citation>
    <scope>NUCLEOTIDE SEQUENCE [LARGE SCALE GENOMIC DNA]</scope>
    <source>
        <strain evidence="7 8">ATCC 25259</strain>
    </source>
</reference>
<dbReference type="PANTHER" id="PTHR34773">
    <property type="entry name" value="FLAGELLAR SECRETION CHAPERONE FLIS"/>
    <property type="match status" value="1"/>
</dbReference>
<accession>Q3SII2</accession>
<proteinExistence type="inferred from homology"/>
<dbReference type="NCBIfam" id="TIGR00208">
    <property type="entry name" value="fliS"/>
    <property type="match status" value="1"/>
</dbReference>
<dbReference type="eggNOG" id="COG1516">
    <property type="taxonomic scope" value="Bacteria"/>
</dbReference>
<dbReference type="KEGG" id="tbd:Tbd_1593"/>
<gene>
    <name evidence="7" type="ordered locus">Tbd_1593</name>
</gene>
<keyword evidence="3 6" id="KW-0963">Cytoplasm</keyword>
<dbReference type="PIRSF" id="PIRSF039090">
    <property type="entry name" value="Flis"/>
    <property type="match status" value="1"/>
</dbReference>
<dbReference type="InterPro" id="IPR036584">
    <property type="entry name" value="FliS_sf"/>
</dbReference>